<comment type="caution">
    <text evidence="1">The sequence shown here is derived from an EMBL/GenBank/DDBJ whole genome shotgun (WGS) entry which is preliminary data.</text>
</comment>
<evidence type="ECO:0000313" key="1">
    <source>
        <dbReference type="EMBL" id="KAJ3539259.1"/>
    </source>
</evidence>
<gene>
    <name evidence="1" type="ORF">NM688_g6392</name>
</gene>
<keyword evidence="2" id="KW-1185">Reference proteome</keyword>
<organism evidence="1 2">
    <name type="scientific">Phlebia brevispora</name>
    <dbReference type="NCBI Taxonomy" id="194682"/>
    <lineage>
        <taxon>Eukaryota</taxon>
        <taxon>Fungi</taxon>
        <taxon>Dikarya</taxon>
        <taxon>Basidiomycota</taxon>
        <taxon>Agaricomycotina</taxon>
        <taxon>Agaricomycetes</taxon>
        <taxon>Polyporales</taxon>
        <taxon>Meruliaceae</taxon>
        <taxon>Phlebia</taxon>
    </lineage>
</organism>
<dbReference type="EMBL" id="JANHOG010001310">
    <property type="protein sequence ID" value="KAJ3539259.1"/>
    <property type="molecule type" value="Genomic_DNA"/>
</dbReference>
<sequence>MSKIRGLAAALNGNGRYKLKASSSNMVKSSSRLDDGVIGLAIARRLAERFPSKTTFVVERHPAAGQETSARNSEVIHAGLYYPPDSLKMQFCLRGRQLLYEHCKNHSIPFRKTGKLVVAQDHQRAYIENLHARAQQLTWPPRSKPESSSGSVLPTRLIAGDEARVLEPDLSKNIVAALWSPETGIIDSHALMTSFEKDIKDAEGGALVYSTRVVRVDPWLGSSQVKGSPSGEVAEKGWVVQTVTGDAEENDAMLARTVINASGLAGPMVLNSLLPKDLRIPMYYARGSYASYKGPGVTYVSHLIYPCPGTGRTEHGFQSLGTHLTLDLEGNIRFGPDLDWLDPPPIRENPDGTEEADTDFWTKHLVPDQSRLKLMHQAVSEYLPEISLEGLQPDYCGVRPKLVGPDGGFQDFVLRTDYPETFTTNGVKVGSGAQGTNPMITLMGIESPGLTSSLAIAEKVVDDMLYKEDEAKADKAEEKEKV</sequence>
<reference evidence="1" key="1">
    <citation type="submission" date="2022-07" db="EMBL/GenBank/DDBJ databases">
        <title>Genome Sequence of Phlebia brevispora.</title>
        <authorList>
            <person name="Buettner E."/>
        </authorList>
    </citation>
    <scope>NUCLEOTIDE SEQUENCE</scope>
    <source>
        <strain evidence="1">MPL23</strain>
    </source>
</reference>
<dbReference type="Proteomes" id="UP001148662">
    <property type="component" value="Unassembled WGS sequence"/>
</dbReference>
<name>A0ACC1SGM3_9APHY</name>
<proteinExistence type="predicted"/>
<accession>A0ACC1SGM3</accession>
<evidence type="ECO:0000313" key="2">
    <source>
        <dbReference type="Proteomes" id="UP001148662"/>
    </source>
</evidence>
<protein>
    <submittedName>
        <fullName evidence="1">Uncharacterized protein</fullName>
    </submittedName>
</protein>